<protein>
    <submittedName>
        <fullName evidence="1">Uncharacterized protein</fullName>
    </submittedName>
</protein>
<dbReference type="EMBL" id="GBXM01105715">
    <property type="protein sequence ID" value="JAH02862.1"/>
    <property type="molecule type" value="Transcribed_RNA"/>
</dbReference>
<reference evidence="1" key="1">
    <citation type="submission" date="2014-11" db="EMBL/GenBank/DDBJ databases">
        <authorList>
            <person name="Amaro Gonzalez C."/>
        </authorList>
    </citation>
    <scope>NUCLEOTIDE SEQUENCE</scope>
</reference>
<evidence type="ECO:0000313" key="1">
    <source>
        <dbReference type="EMBL" id="JAH02862.1"/>
    </source>
</evidence>
<sequence length="9" mass="1042">MPDYTESTV</sequence>
<accession>A0A0E9PF38</accession>
<name>A0A0E9PF38_ANGAN</name>
<proteinExistence type="predicted"/>
<reference evidence="1" key="2">
    <citation type="journal article" date="2015" name="Fish Shellfish Immunol.">
        <title>Early steps in the European eel (Anguilla anguilla)-Vibrio vulnificus interaction in the gills: Role of the RtxA13 toxin.</title>
        <authorList>
            <person name="Callol A."/>
            <person name="Pajuelo D."/>
            <person name="Ebbesson L."/>
            <person name="Teles M."/>
            <person name="MacKenzie S."/>
            <person name="Amaro C."/>
        </authorList>
    </citation>
    <scope>NUCLEOTIDE SEQUENCE</scope>
</reference>
<organism evidence="1">
    <name type="scientific">Anguilla anguilla</name>
    <name type="common">European freshwater eel</name>
    <name type="synonym">Muraena anguilla</name>
    <dbReference type="NCBI Taxonomy" id="7936"/>
    <lineage>
        <taxon>Eukaryota</taxon>
        <taxon>Metazoa</taxon>
        <taxon>Chordata</taxon>
        <taxon>Craniata</taxon>
        <taxon>Vertebrata</taxon>
        <taxon>Euteleostomi</taxon>
        <taxon>Actinopterygii</taxon>
        <taxon>Neopterygii</taxon>
        <taxon>Teleostei</taxon>
        <taxon>Anguilliformes</taxon>
        <taxon>Anguillidae</taxon>
        <taxon>Anguilla</taxon>
    </lineage>
</organism>